<dbReference type="InterPro" id="IPR013098">
    <property type="entry name" value="Ig_I-set"/>
</dbReference>
<dbReference type="PROSITE" id="PS50835">
    <property type="entry name" value="IG_LIKE"/>
    <property type="match status" value="1"/>
</dbReference>
<sequence length="87" mass="9548">MLVSLRIDASSVMDYPGGRFDYDICCLPSLKLLQLGEEFLQVPQNTRVGEGEVAMLECQPPPGSPPPVVTWSKDGRPLDPAVNHRLV</sequence>
<dbReference type="Proteomes" id="UP000711488">
    <property type="component" value="Unassembled WGS sequence"/>
</dbReference>
<dbReference type="SUPFAM" id="SSF48726">
    <property type="entry name" value="Immunoglobulin"/>
    <property type="match status" value="1"/>
</dbReference>
<reference evidence="2" key="1">
    <citation type="submission" date="2014-08" db="EMBL/GenBank/DDBJ databases">
        <authorList>
            <person name="Murali S."/>
            <person name="Richards S."/>
            <person name="Bandaranaike D."/>
            <person name="Bellair M."/>
            <person name="Blankenburg K."/>
            <person name="Chao H."/>
            <person name="Dinh H."/>
            <person name="Doddapaneni H."/>
            <person name="Dugan-Rocha S."/>
            <person name="Elkadiri S."/>
            <person name="Gnanaolivu R."/>
            <person name="Hughes D."/>
            <person name="Lee S."/>
            <person name="Li M."/>
            <person name="Ming W."/>
            <person name="Munidasa M."/>
            <person name="Muniz J."/>
            <person name="Nguyen L."/>
            <person name="Osuji N."/>
            <person name="Pu L.-L."/>
            <person name="Puazo M."/>
            <person name="Skinner E."/>
            <person name="Qu C."/>
            <person name="Quiroz J."/>
            <person name="Raj R."/>
            <person name="Weissenberger G."/>
            <person name="Xin Y."/>
            <person name="Zou X."/>
            <person name="Han Y."/>
            <person name="Worley K."/>
            <person name="Muzny D."/>
            <person name="Gibbs R."/>
        </authorList>
    </citation>
    <scope>NUCLEOTIDE SEQUENCE</scope>
    <source>
        <strain evidence="2">HAZT.00-mixed</strain>
        <tissue evidence="2">Whole organism</tissue>
    </source>
</reference>
<dbReference type="Pfam" id="PF07679">
    <property type="entry name" value="I-set"/>
    <property type="match status" value="1"/>
</dbReference>
<reference evidence="2" key="2">
    <citation type="journal article" date="2018" name="Environ. Sci. Technol.">
        <title>The Toxicogenome of Hyalella azteca: A Model for Sediment Ecotoxicology and Evolutionary Toxicology.</title>
        <authorList>
            <person name="Poynton H.C."/>
            <person name="Hasenbein S."/>
            <person name="Benoit J.B."/>
            <person name="Sepulveda M.S."/>
            <person name="Poelchau M.F."/>
            <person name="Hughes D.S.T."/>
            <person name="Murali S.C."/>
            <person name="Chen S."/>
            <person name="Glastad K.M."/>
            <person name="Goodisman M.A.D."/>
            <person name="Werren J.H."/>
            <person name="Vineis J.H."/>
            <person name="Bowen J.L."/>
            <person name="Friedrich M."/>
            <person name="Jones J."/>
            <person name="Robertson H.M."/>
            <person name="Feyereisen R."/>
            <person name="Mechler-Hickson A."/>
            <person name="Mathers N."/>
            <person name="Lee C.E."/>
            <person name="Colbourne J.K."/>
            <person name="Biales A."/>
            <person name="Johnston J.S."/>
            <person name="Wellborn G.A."/>
            <person name="Rosendale A.J."/>
            <person name="Cridge A.G."/>
            <person name="Munoz-Torres M.C."/>
            <person name="Bain P.A."/>
            <person name="Manny A.R."/>
            <person name="Major K.M."/>
            <person name="Lambert F.N."/>
            <person name="Vulpe C.D."/>
            <person name="Tuck P."/>
            <person name="Blalock B.J."/>
            <person name="Lin Y.Y."/>
            <person name="Smith M.E."/>
            <person name="Ochoa-Acuna H."/>
            <person name="Chen M.M."/>
            <person name="Childers C.P."/>
            <person name="Qu J."/>
            <person name="Dugan S."/>
            <person name="Lee S.L."/>
            <person name="Chao H."/>
            <person name="Dinh H."/>
            <person name="Han Y."/>
            <person name="Doddapaneni H."/>
            <person name="Worley K.C."/>
            <person name="Muzny D.M."/>
            <person name="Gibbs R.A."/>
            <person name="Richards S."/>
        </authorList>
    </citation>
    <scope>NUCLEOTIDE SEQUENCE</scope>
    <source>
        <strain evidence="2">HAZT.00-mixed</strain>
        <tissue evidence="2">Whole organism</tissue>
    </source>
</reference>
<accession>A0A6A0HFV6</accession>
<gene>
    <name evidence="2" type="ORF">HAZT_HAZT010191</name>
</gene>
<comment type="caution">
    <text evidence="2">The sequence shown here is derived from an EMBL/GenBank/DDBJ whole genome shotgun (WGS) entry which is preliminary data.</text>
</comment>
<proteinExistence type="predicted"/>
<dbReference type="Gene3D" id="2.60.40.10">
    <property type="entry name" value="Immunoglobulins"/>
    <property type="match status" value="1"/>
</dbReference>
<dbReference type="InterPro" id="IPR036179">
    <property type="entry name" value="Ig-like_dom_sf"/>
</dbReference>
<dbReference type="EMBL" id="JQDR03000322">
    <property type="protein sequence ID" value="KAA0203951.1"/>
    <property type="molecule type" value="Genomic_DNA"/>
</dbReference>
<dbReference type="InterPro" id="IPR013783">
    <property type="entry name" value="Ig-like_fold"/>
</dbReference>
<reference evidence="2" key="3">
    <citation type="submission" date="2019-06" db="EMBL/GenBank/DDBJ databases">
        <authorList>
            <person name="Poynton C."/>
            <person name="Hasenbein S."/>
            <person name="Benoit J.B."/>
            <person name="Sepulveda M.S."/>
            <person name="Poelchau M.F."/>
            <person name="Murali S.C."/>
            <person name="Chen S."/>
            <person name="Glastad K.M."/>
            <person name="Werren J.H."/>
            <person name="Vineis J.H."/>
            <person name="Bowen J.L."/>
            <person name="Friedrich M."/>
            <person name="Jones J."/>
            <person name="Robertson H.M."/>
            <person name="Feyereisen R."/>
            <person name="Mechler-Hickson A."/>
            <person name="Mathers N."/>
            <person name="Lee C.E."/>
            <person name="Colbourne J.K."/>
            <person name="Biales A."/>
            <person name="Johnston J.S."/>
            <person name="Wellborn G.A."/>
            <person name="Rosendale A.J."/>
            <person name="Cridge A.G."/>
            <person name="Munoz-Torres M.C."/>
            <person name="Bain P.A."/>
            <person name="Manny A.R."/>
            <person name="Major K.M."/>
            <person name="Lambert F.N."/>
            <person name="Vulpe C.D."/>
            <person name="Tuck P."/>
            <person name="Blalock B.J."/>
            <person name="Lin Y.-Y."/>
            <person name="Smith M.E."/>
            <person name="Ochoa-Acuna H."/>
            <person name="Chen M.-J.M."/>
            <person name="Childers C.P."/>
            <person name="Qu J."/>
            <person name="Dugan S."/>
            <person name="Lee S.L."/>
            <person name="Chao H."/>
            <person name="Dinh H."/>
            <person name="Han Y."/>
            <person name="Doddapaneni H."/>
            <person name="Worley K.C."/>
            <person name="Muzny D.M."/>
            <person name="Gibbs R.A."/>
            <person name="Richards S."/>
        </authorList>
    </citation>
    <scope>NUCLEOTIDE SEQUENCE</scope>
    <source>
        <strain evidence="2">HAZT.00-mixed</strain>
        <tissue evidence="2">Whole organism</tissue>
    </source>
</reference>
<organism evidence="2">
    <name type="scientific">Hyalella azteca</name>
    <name type="common">Amphipod</name>
    <dbReference type="NCBI Taxonomy" id="294128"/>
    <lineage>
        <taxon>Eukaryota</taxon>
        <taxon>Metazoa</taxon>
        <taxon>Ecdysozoa</taxon>
        <taxon>Arthropoda</taxon>
        <taxon>Crustacea</taxon>
        <taxon>Multicrustacea</taxon>
        <taxon>Malacostraca</taxon>
        <taxon>Eumalacostraca</taxon>
        <taxon>Peracarida</taxon>
        <taxon>Amphipoda</taxon>
        <taxon>Senticaudata</taxon>
        <taxon>Talitrida</taxon>
        <taxon>Talitroidea</taxon>
        <taxon>Hyalellidae</taxon>
        <taxon>Hyalella</taxon>
    </lineage>
</organism>
<dbReference type="InterPro" id="IPR007110">
    <property type="entry name" value="Ig-like_dom"/>
</dbReference>
<evidence type="ECO:0000313" key="2">
    <source>
        <dbReference type="EMBL" id="KAA0203951.1"/>
    </source>
</evidence>
<feature type="domain" description="Ig-like" evidence="1">
    <location>
        <begin position="28"/>
        <end position="87"/>
    </location>
</feature>
<evidence type="ECO:0000259" key="1">
    <source>
        <dbReference type="PROSITE" id="PS50835"/>
    </source>
</evidence>
<name>A0A6A0HFV6_HYAAZ</name>
<dbReference type="AlphaFoldDB" id="A0A6A0HFV6"/>
<protein>
    <recommendedName>
        <fullName evidence="1">Ig-like domain-containing protein</fullName>
    </recommendedName>
</protein>